<dbReference type="Proteomes" id="UP001139263">
    <property type="component" value="Unassembled WGS sequence"/>
</dbReference>
<sequence length="390" mass="44320">MLSVTGSLSVYFTCDCSRRERIQFMVLKNDIDPHLQEELLELALTLEQHPELAYEEEFTVSQWTCFSKRHKLPITYGLHGKAPMISLGEFDRARCKIVMTADLDAVKLSENGPVGHFCGHHAQSIHALGLAAMLLENEFDFKDLAIRMIGCPAEECRPAYDSNCALPFIPGKKRLLEEGWFDGATAVLSTHLDDDVTAHQVHLSKGTHGAIWLRAHWMTDVLTSFGSMYPISSRSDTLLAAYRKELGLYIHAVKTQDKQRYLDIWIETNGQNDQLTKMSIIRLQQITVQCLQVNVELVTHYEPLRQEKKLLEQAKYVLRTWDQSVTVKETDCLQGATDLGEVSALFPTLQIFVGGTKGMTHEHSFRVVDPLFSYIWPIIFVQKLIINLLQ</sequence>
<keyword evidence="2" id="KW-1185">Reference proteome</keyword>
<proteinExistence type="predicted"/>
<protein>
    <recommendedName>
        <fullName evidence="3">Peptidase M20 dimerisation domain-containing protein</fullName>
    </recommendedName>
</protein>
<evidence type="ECO:0008006" key="3">
    <source>
        <dbReference type="Google" id="ProtNLM"/>
    </source>
</evidence>
<dbReference type="PANTHER" id="PTHR30575:SF3">
    <property type="entry name" value="PEPTIDASE M20 DIMERISATION DOMAIN-CONTAINING PROTEIN"/>
    <property type="match status" value="1"/>
</dbReference>
<accession>A0A9X1VAK2</accession>
<dbReference type="Gene3D" id="3.40.630.10">
    <property type="entry name" value="Zn peptidases"/>
    <property type="match status" value="1"/>
</dbReference>
<dbReference type="SUPFAM" id="SSF53187">
    <property type="entry name" value="Zn-dependent exopeptidases"/>
    <property type="match status" value="1"/>
</dbReference>
<dbReference type="GO" id="GO:0071713">
    <property type="term" value="F:para-aminobenzoyl-glutamate hydrolase activity"/>
    <property type="evidence" value="ECO:0007669"/>
    <property type="project" value="TreeGrafter"/>
</dbReference>
<dbReference type="GO" id="GO:0016805">
    <property type="term" value="F:dipeptidase activity"/>
    <property type="evidence" value="ECO:0007669"/>
    <property type="project" value="TreeGrafter"/>
</dbReference>
<dbReference type="InterPro" id="IPR002933">
    <property type="entry name" value="Peptidase_M20"/>
</dbReference>
<dbReference type="GO" id="GO:0005737">
    <property type="term" value="C:cytoplasm"/>
    <property type="evidence" value="ECO:0007669"/>
    <property type="project" value="TreeGrafter"/>
</dbReference>
<organism evidence="1 2">
    <name type="scientific">Sulfoacidibacillus ferrooxidans</name>
    <dbReference type="NCBI Taxonomy" id="2005001"/>
    <lineage>
        <taxon>Bacteria</taxon>
        <taxon>Bacillati</taxon>
        <taxon>Bacillota</taxon>
        <taxon>Bacilli</taxon>
        <taxon>Bacillales</taxon>
        <taxon>Alicyclobacillaceae</taxon>
        <taxon>Sulfoacidibacillus</taxon>
    </lineage>
</organism>
<dbReference type="PANTHER" id="PTHR30575">
    <property type="entry name" value="PEPTIDASE M20"/>
    <property type="match status" value="1"/>
</dbReference>
<gene>
    <name evidence="1" type="ORF">MM817_02629</name>
</gene>
<dbReference type="AlphaFoldDB" id="A0A9X1VAK2"/>
<dbReference type="InterPro" id="IPR052030">
    <property type="entry name" value="Peptidase_M20/M20A_hydrolases"/>
</dbReference>
<reference evidence="1" key="1">
    <citation type="submission" date="2022-03" db="EMBL/GenBank/DDBJ databases">
        <title>Draft Genome Sequence of Firmicute Strain S0AB, a Heterotrophic Iron/Sulfur-Oxidizing Extreme Acidophile.</title>
        <authorList>
            <person name="Vergara E."/>
            <person name="Pakostova E."/>
            <person name="Johnson D.B."/>
            <person name="Holmes D.S."/>
        </authorList>
    </citation>
    <scope>NUCLEOTIDE SEQUENCE</scope>
    <source>
        <strain evidence="1">S0AB</strain>
    </source>
</reference>
<evidence type="ECO:0000313" key="1">
    <source>
        <dbReference type="EMBL" id="MCI0184334.1"/>
    </source>
</evidence>
<comment type="caution">
    <text evidence="1">The sequence shown here is derived from an EMBL/GenBank/DDBJ whole genome shotgun (WGS) entry which is preliminary data.</text>
</comment>
<dbReference type="EMBL" id="JALBUF010000012">
    <property type="protein sequence ID" value="MCI0184334.1"/>
    <property type="molecule type" value="Genomic_DNA"/>
</dbReference>
<evidence type="ECO:0000313" key="2">
    <source>
        <dbReference type="Proteomes" id="UP001139263"/>
    </source>
</evidence>
<dbReference type="Pfam" id="PF01546">
    <property type="entry name" value="Peptidase_M20"/>
    <property type="match status" value="1"/>
</dbReference>
<name>A0A9X1VAK2_9BACL</name>
<dbReference type="GO" id="GO:0046657">
    <property type="term" value="P:folic acid catabolic process"/>
    <property type="evidence" value="ECO:0007669"/>
    <property type="project" value="TreeGrafter"/>
</dbReference>